<name>A0A9P1MB26_9PEZI</name>
<evidence type="ECO:0000313" key="3">
    <source>
        <dbReference type="Proteomes" id="UP000838763"/>
    </source>
</evidence>
<protein>
    <submittedName>
        <fullName evidence="2">Uncharacterized protein</fullName>
    </submittedName>
</protein>
<feature type="compositionally biased region" description="Basic and acidic residues" evidence="1">
    <location>
        <begin position="123"/>
        <end position="139"/>
    </location>
</feature>
<gene>
    <name evidence="2" type="ORF">PPNO1_LOCUS6507</name>
</gene>
<feature type="region of interest" description="Disordered" evidence="1">
    <location>
        <begin position="1"/>
        <end position="190"/>
    </location>
</feature>
<proteinExistence type="predicted"/>
<dbReference type="AlphaFoldDB" id="A0A9P1MB26"/>
<evidence type="ECO:0000256" key="1">
    <source>
        <dbReference type="SAM" id="MobiDB-lite"/>
    </source>
</evidence>
<sequence length="190" mass="20920">MPEKAFSGNQDVLPSVEDDGLETPSTGDDSVSSHEPSLRGAHFVPDDQLCLSPMARSPPDAALYPKVSPEPTKVVQQSIETPDEVMGDDPVFINTIPSSPHSRRGDATSPQKRKFRVIEITGDDEHPTMPREPKSEPRTRSRYFTSSDADRYPVYVPRRSSGGAVRVSVEGDDGSPNSRRKRMKTIDLTD</sequence>
<organism evidence="2 3">
    <name type="scientific">Parascedosporium putredinis</name>
    <dbReference type="NCBI Taxonomy" id="1442378"/>
    <lineage>
        <taxon>Eukaryota</taxon>
        <taxon>Fungi</taxon>
        <taxon>Dikarya</taxon>
        <taxon>Ascomycota</taxon>
        <taxon>Pezizomycotina</taxon>
        <taxon>Sordariomycetes</taxon>
        <taxon>Hypocreomycetidae</taxon>
        <taxon>Microascales</taxon>
        <taxon>Microascaceae</taxon>
        <taxon>Parascedosporium</taxon>
    </lineage>
</organism>
<reference evidence="2" key="1">
    <citation type="submission" date="2022-11" db="EMBL/GenBank/DDBJ databases">
        <authorList>
            <person name="Scott C."/>
            <person name="Bruce N."/>
        </authorList>
    </citation>
    <scope>NUCLEOTIDE SEQUENCE</scope>
</reference>
<dbReference type="Proteomes" id="UP000838763">
    <property type="component" value="Unassembled WGS sequence"/>
</dbReference>
<evidence type="ECO:0000313" key="2">
    <source>
        <dbReference type="EMBL" id="CAI4216864.1"/>
    </source>
</evidence>
<feature type="compositionally biased region" description="Polar residues" evidence="1">
    <location>
        <begin position="23"/>
        <end position="35"/>
    </location>
</feature>
<accession>A0A9P1MB26</accession>
<comment type="caution">
    <text evidence="2">The sequence shown here is derived from an EMBL/GenBank/DDBJ whole genome shotgun (WGS) entry which is preliminary data.</text>
</comment>
<keyword evidence="3" id="KW-1185">Reference proteome</keyword>
<dbReference type="EMBL" id="CALLCH030000015">
    <property type="protein sequence ID" value="CAI4216864.1"/>
    <property type="molecule type" value="Genomic_DNA"/>
</dbReference>